<protein>
    <submittedName>
        <fullName evidence="1">DepN</fullName>
    </submittedName>
</protein>
<dbReference type="EMBL" id="EF210776">
    <property type="protein sequence ID" value="ABP57744.1"/>
    <property type="molecule type" value="Genomic_DNA"/>
</dbReference>
<accession>A4ZPY0</accession>
<gene>
    <name evidence="1" type="primary">depN</name>
</gene>
<reference evidence="1" key="2">
    <citation type="submission" date="2007-01" db="EMBL/GenBank/DDBJ databases">
        <authorList>
            <person name="Cheng Y.-Q."/>
            <person name="Yang M."/>
            <person name="Matter A.M."/>
        </authorList>
    </citation>
    <scope>NUCLEOTIDE SEQUENCE</scope>
    <source>
        <strain evidence="1">968</strain>
    </source>
</reference>
<sequence length="65" mass="7622">MGFFELNRSNKSIRKQFEHQYSLRFPDLGLHGKIAMQIIKAMLIRNDLIAEMISNHLKRKSDYGA</sequence>
<proteinExistence type="predicted"/>
<organism evidence="1">
    <name type="scientific">Chromobacterium violaceum</name>
    <dbReference type="NCBI Taxonomy" id="536"/>
    <lineage>
        <taxon>Bacteria</taxon>
        <taxon>Pseudomonadati</taxon>
        <taxon>Pseudomonadota</taxon>
        <taxon>Betaproteobacteria</taxon>
        <taxon>Neisseriales</taxon>
        <taxon>Chromobacteriaceae</taxon>
        <taxon>Chromobacterium</taxon>
    </lineage>
</organism>
<name>A4ZPY0_CHRVL</name>
<dbReference type="AlphaFoldDB" id="A4ZPY0"/>
<evidence type="ECO:0000313" key="1">
    <source>
        <dbReference type="EMBL" id="ABP57744.1"/>
    </source>
</evidence>
<reference evidence="1" key="1">
    <citation type="journal article" date="2007" name="Appl. Environ. Microbiol.">
        <title>Characterization of a gene cluster responsible for the biosynthesis of anticancer agent FK228 in Chromobacterium violaceum No. 968.</title>
        <authorList>
            <person name="Cheng Y.Q."/>
            <person name="Yang M."/>
            <person name="Matter A.M."/>
        </authorList>
    </citation>
    <scope>NUCLEOTIDE SEQUENCE</scope>
    <source>
        <strain evidence="1">968</strain>
    </source>
</reference>